<dbReference type="PROSITE" id="PS51216">
    <property type="entry name" value="NEBULIN"/>
    <property type="match status" value="3"/>
</dbReference>
<dbReference type="Ensembl" id="ENSOMET00000008437.1">
    <property type="protein sequence ID" value="ENSOMEP00000004861.1"/>
    <property type="gene ID" value="ENSOMEG00000005902.1"/>
</dbReference>
<dbReference type="InterPro" id="IPR055297">
    <property type="entry name" value="NEBU/NEBL"/>
</dbReference>
<keyword evidence="1" id="KW-0677">Repeat</keyword>
<evidence type="ECO:0000313" key="4">
    <source>
        <dbReference type="Proteomes" id="UP000261560"/>
    </source>
</evidence>
<dbReference type="Proteomes" id="UP000261560">
    <property type="component" value="Unplaced"/>
</dbReference>
<name>A0A3B3BH11_ORYME</name>
<evidence type="ECO:0000313" key="3">
    <source>
        <dbReference type="Ensembl" id="ENSOMEP00000004861.1"/>
    </source>
</evidence>
<reference evidence="3" key="1">
    <citation type="submission" date="2025-08" db="UniProtKB">
        <authorList>
            <consortium name="Ensembl"/>
        </authorList>
    </citation>
    <scope>IDENTIFICATION</scope>
</reference>
<dbReference type="GO" id="GO:0071691">
    <property type="term" value="P:cardiac muscle thin filament assembly"/>
    <property type="evidence" value="ECO:0007669"/>
    <property type="project" value="TreeGrafter"/>
</dbReference>
<evidence type="ECO:0008006" key="5">
    <source>
        <dbReference type="Google" id="ProtNLM"/>
    </source>
</evidence>
<dbReference type="AlphaFoldDB" id="A0A3B3BH11"/>
<evidence type="ECO:0000256" key="1">
    <source>
        <dbReference type="ARBA" id="ARBA00022737"/>
    </source>
</evidence>
<dbReference type="GeneTree" id="ENSGT00940000156390"/>
<sequence length="311" mass="35874">CKTSSHESAVKKEVSSSLYHQLPETLETQRVKEVTELQSEVHSFIIHSLIHISWMHAKYKEASKKEESSCLYHQLPETLETLHAKEATDLQSQKFYKEKYNREKGKADYTNMKTLPDVQHAMAVTKNQSEVSYRKGKEELHHCNTAPDRPDILNAANATKLASDVAYKNQTKQPVYSDSSLLTRTDIQHANEVSKLTSQVKYKENFHRHLKDQKPSYNPLDCLTFRHTQAAAALASQVEYKKKYELAKAHYHIAVDTAEQLHHKETAVLHSQVKYREEYEKSKGRSQMEFGETPAYKVSKEVQKIQSEVKK</sequence>
<protein>
    <recommendedName>
        <fullName evidence="5">Nebulin</fullName>
    </recommendedName>
</protein>
<dbReference type="SMART" id="SM00227">
    <property type="entry name" value="NEBU"/>
    <property type="match status" value="7"/>
</dbReference>
<keyword evidence="2" id="KW-0009">Actin-binding</keyword>
<dbReference type="PANTHER" id="PTHR11039">
    <property type="entry name" value="NEBULIN"/>
    <property type="match status" value="1"/>
</dbReference>
<organism evidence="3 4">
    <name type="scientific">Oryzias melastigma</name>
    <name type="common">Marine medaka</name>
    <dbReference type="NCBI Taxonomy" id="30732"/>
    <lineage>
        <taxon>Eukaryota</taxon>
        <taxon>Metazoa</taxon>
        <taxon>Chordata</taxon>
        <taxon>Craniata</taxon>
        <taxon>Vertebrata</taxon>
        <taxon>Euteleostomi</taxon>
        <taxon>Actinopterygii</taxon>
        <taxon>Neopterygii</taxon>
        <taxon>Teleostei</taxon>
        <taxon>Neoteleostei</taxon>
        <taxon>Acanthomorphata</taxon>
        <taxon>Ovalentaria</taxon>
        <taxon>Atherinomorphae</taxon>
        <taxon>Beloniformes</taxon>
        <taxon>Adrianichthyidae</taxon>
        <taxon>Oryziinae</taxon>
        <taxon>Oryzias</taxon>
    </lineage>
</organism>
<dbReference type="Pfam" id="PF00880">
    <property type="entry name" value="Nebulin"/>
    <property type="match status" value="2"/>
</dbReference>
<accession>A0A3B3BH11</accession>
<keyword evidence="4" id="KW-1185">Reference proteome</keyword>
<dbReference type="GO" id="GO:0051015">
    <property type="term" value="F:actin filament binding"/>
    <property type="evidence" value="ECO:0007669"/>
    <property type="project" value="InterPro"/>
</dbReference>
<reference evidence="3" key="2">
    <citation type="submission" date="2025-09" db="UniProtKB">
        <authorList>
            <consortium name="Ensembl"/>
        </authorList>
    </citation>
    <scope>IDENTIFICATION</scope>
</reference>
<evidence type="ECO:0000256" key="2">
    <source>
        <dbReference type="ARBA" id="ARBA00023203"/>
    </source>
</evidence>
<dbReference type="InterPro" id="IPR000900">
    <property type="entry name" value="Nebulin_repeat"/>
</dbReference>
<dbReference type="PANTHER" id="PTHR11039:SF48">
    <property type="entry name" value="NEBULETTE"/>
    <property type="match status" value="1"/>
</dbReference>
<proteinExistence type="predicted"/>
<dbReference type="GO" id="GO:0030018">
    <property type="term" value="C:Z disc"/>
    <property type="evidence" value="ECO:0007669"/>
    <property type="project" value="InterPro"/>
</dbReference>